<organism evidence="1 2">
    <name type="scientific">Pannus brasiliensis CCIBt3594</name>
    <dbReference type="NCBI Taxonomy" id="1427578"/>
    <lineage>
        <taxon>Bacteria</taxon>
        <taxon>Bacillati</taxon>
        <taxon>Cyanobacteriota</taxon>
        <taxon>Cyanophyceae</taxon>
        <taxon>Oscillatoriophycideae</taxon>
        <taxon>Chroococcales</taxon>
        <taxon>Microcystaceae</taxon>
        <taxon>Pannus</taxon>
    </lineage>
</organism>
<dbReference type="RefSeq" id="WP_332866342.1">
    <property type="nucleotide sequence ID" value="NZ_JBAFSM010000036.1"/>
</dbReference>
<sequence length="88" mass="10123">MQLTYRGVTYTRSTEAETPNTVLLVYRGVTYTRTLAPISPVSRAMPATEKTVELIYRGVKYTRPASPFIPYEKPRAINWRYQFSEISA</sequence>
<dbReference type="AlphaFoldDB" id="A0AAW9QPM9"/>
<comment type="caution">
    <text evidence="1">The sequence shown here is derived from an EMBL/GenBank/DDBJ whole genome shotgun (WGS) entry which is preliminary data.</text>
</comment>
<protein>
    <submittedName>
        <fullName evidence="1">DUF4278 domain-containing protein</fullName>
    </submittedName>
</protein>
<proteinExistence type="predicted"/>
<dbReference type="EMBL" id="JBAFSM010000036">
    <property type="protein sequence ID" value="MEG3438860.1"/>
    <property type="molecule type" value="Genomic_DNA"/>
</dbReference>
<dbReference type="InterPro" id="IPR025458">
    <property type="entry name" value="DUF4278"/>
</dbReference>
<accession>A0AAW9QPM9</accession>
<reference evidence="1 2" key="1">
    <citation type="submission" date="2024-01" db="EMBL/GenBank/DDBJ databases">
        <title>Genomic insights into the taxonomy and metabolism of the cyanobacterium Pannus brasiliensis CCIBt3594.</title>
        <authorList>
            <person name="Machado M."/>
            <person name="Botero N.B."/>
            <person name="Andreote A.P.D."/>
            <person name="Feitosa A.M.T."/>
            <person name="Popin R."/>
            <person name="Sivonen K."/>
            <person name="Fiore M.F."/>
        </authorList>
    </citation>
    <scope>NUCLEOTIDE SEQUENCE [LARGE SCALE GENOMIC DNA]</scope>
    <source>
        <strain evidence="1 2">CCIBt3594</strain>
    </source>
</reference>
<gene>
    <name evidence="1" type="ORF">V0288_17160</name>
</gene>
<name>A0AAW9QPM9_9CHRO</name>
<dbReference type="Pfam" id="PF14105">
    <property type="entry name" value="DUF4278"/>
    <property type="match status" value="1"/>
</dbReference>
<evidence type="ECO:0000313" key="1">
    <source>
        <dbReference type="EMBL" id="MEG3438860.1"/>
    </source>
</evidence>
<keyword evidence="2" id="KW-1185">Reference proteome</keyword>
<dbReference type="Proteomes" id="UP001328733">
    <property type="component" value="Unassembled WGS sequence"/>
</dbReference>
<evidence type="ECO:0000313" key="2">
    <source>
        <dbReference type="Proteomes" id="UP001328733"/>
    </source>
</evidence>